<dbReference type="GO" id="GO:1902600">
    <property type="term" value="P:proton transmembrane transport"/>
    <property type="evidence" value="ECO:0007669"/>
    <property type="project" value="TreeGrafter"/>
</dbReference>
<name>A0A1R1Y3D1_9FUNG</name>
<proteinExistence type="inferred from homology"/>
<dbReference type="PROSITE" id="PS00154">
    <property type="entry name" value="ATPASE_E1_E2"/>
    <property type="match status" value="1"/>
</dbReference>
<accession>A0A1R1Y3D1</accession>
<dbReference type="PRINTS" id="PR00119">
    <property type="entry name" value="CATATPASE"/>
</dbReference>
<keyword evidence="6 10" id="KW-1133">Transmembrane helix</keyword>
<feature type="region of interest" description="Disordered" evidence="9">
    <location>
        <begin position="91"/>
        <end position="131"/>
    </location>
</feature>
<feature type="compositionally biased region" description="Polar residues" evidence="9">
    <location>
        <begin position="114"/>
        <end position="127"/>
    </location>
</feature>
<keyword evidence="2 10" id="KW-0812">Transmembrane</keyword>
<dbReference type="InterPro" id="IPR036412">
    <property type="entry name" value="HAD-like_sf"/>
</dbReference>
<dbReference type="Proteomes" id="UP000187283">
    <property type="component" value="Unassembled WGS sequence"/>
</dbReference>
<evidence type="ECO:0000256" key="8">
    <source>
        <dbReference type="ARBA" id="ARBA00038148"/>
    </source>
</evidence>
<keyword evidence="3" id="KW-0547">Nucleotide-binding</keyword>
<evidence type="ECO:0000313" key="12">
    <source>
        <dbReference type="EMBL" id="OMJ21408.1"/>
    </source>
</evidence>
<keyword evidence="13" id="KW-1185">Reference proteome</keyword>
<dbReference type="InterPro" id="IPR008250">
    <property type="entry name" value="ATPase_P-typ_transduc_dom_A_sf"/>
</dbReference>
<feature type="transmembrane region" description="Helical" evidence="10">
    <location>
        <begin position="602"/>
        <end position="625"/>
    </location>
</feature>
<evidence type="ECO:0000256" key="9">
    <source>
        <dbReference type="SAM" id="MobiDB-lite"/>
    </source>
</evidence>
<dbReference type="Gene3D" id="3.40.50.1000">
    <property type="entry name" value="HAD superfamily/HAD-like"/>
    <property type="match status" value="1"/>
</dbReference>
<feature type="region of interest" description="Disordered" evidence="9">
    <location>
        <begin position="882"/>
        <end position="903"/>
    </location>
</feature>
<evidence type="ECO:0000256" key="7">
    <source>
        <dbReference type="ARBA" id="ARBA00023136"/>
    </source>
</evidence>
<dbReference type="InterPro" id="IPR004014">
    <property type="entry name" value="ATPase_P-typ_cation-transptr_N"/>
</dbReference>
<dbReference type="GO" id="GO:1990573">
    <property type="term" value="P:potassium ion import across plasma membrane"/>
    <property type="evidence" value="ECO:0007669"/>
    <property type="project" value="TreeGrafter"/>
</dbReference>
<evidence type="ECO:0000256" key="2">
    <source>
        <dbReference type="ARBA" id="ARBA00022692"/>
    </source>
</evidence>
<dbReference type="Pfam" id="PF00689">
    <property type="entry name" value="Cation_ATPase_C"/>
    <property type="match status" value="1"/>
</dbReference>
<dbReference type="GO" id="GO:0016887">
    <property type="term" value="F:ATP hydrolysis activity"/>
    <property type="evidence" value="ECO:0007669"/>
    <property type="project" value="InterPro"/>
</dbReference>
<dbReference type="OrthoDB" id="116380at2759"/>
<dbReference type="Gene3D" id="2.70.150.10">
    <property type="entry name" value="Calcium-transporting ATPase, cytoplasmic transduction domain A"/>
    <property type="match status" value="1"/>
</dbReference>
<sequence length="1476" mass="162840">MQRTIPTSSISIVLQNNDSSSIKEGDSKPGKIFGVDQSFLDAFPDGKESVEFQISMLVDDLFAANTHDSHSNKKIIDTGVDFLKKKIKNISTAHKPTSNKNPTSIHEKAAGSKPDQTQKSSHNSQVHYASEDSSFEASDSSSINTSQGVVPNNGYTDLSLDEVIANIKYVLDFRIKNGHIKSLDLKLMRRLRDGLLLNMKQESGSFPKRVLTEEADSCFFLFGGFIEEVKEFRIAVSEKEPQDLKDALRLHKRFSTENEMMSATIMIRLVIGCLGQGHDWSDLVVLNKHSSMEPQIKKRMQMLDSDNNSVHIQNEVLNLFPPPSLYIDRNIPKLKLMFGVDFDKGLVGEDQITERKEYYGKNELPKAKKKSIISIILEQLSDFMVLLLLVAVVATAIAGEYNSSVVLFVVIVLNTFIGAFEEIKASKALSALESFSVMSARVLRDGFISEIDSKNLVPGDIVDLQEGDSIPADLRLIETSNLNVIETILTGESVPVTKNTKEIRTKSNKIALGDCYGNCFMGTMIVKGRGRGIVVRTGGNTEIGKISNAINSNNTSRKTPLQNRLKNLGIWLVGFAITLCAVVVIAGISWGHKVSTMFLSGLALAVSVIPEGLVAVTTVTMALAVRRMAKRNAIVKRLVAVEVLGSITCICSDKTGTLTEGRMGVTEIFDSSENSYKCLDPSNLDPNSGQIVVSNDSNISEKVAGNPTESPDLNNMIALKMSLMSCLYCNNSQIKYSDDAWKGIGDPTEVAILSVALKYGKGPEFISLNSEIQTEPPKSSFTRLYENPFDSERKRMSVVIGFESSQDEVSVFSKGAPEEILKICKYKIGSNGEIVPLSIENAKKAADECILMARRGLRVLGLAYKPKTKKDFEELINSTDNISNINSNDNNDMSKEQEIEKQNEATEKRVRWAESELIFCGLVGLTDPPREGVKKAVSMCQSAGIKIIMITGDHIETASAIAGQLDIQNPEHPDTCRSISGPDLDLLSDEAIQSLIPFPTVFSRVSPDHKLRIVKALQSIGHISAMTGDGVNDAPAVRQADVGIAMGIGGTEITKEAADIVLVDDNFGTIVSAIEEGRKVFDNILKFILYLLSCNTAEIILFLMASIINTELPMRTIMVLWANIIADVPPAMSVGLEPQEKNILLRPPRNPKSGVLSKSTTVLLILQAFFMAIVTFAFYLISLLTNFGTKLSNTVKPSDLIGKPKLVFKNNSSKNLQDPILEDYLVIAQSFASITIITLQLAQAFHSRSVTRSIFKTGITSNVYMLYAVSLSFALLLVGMYAPPIARWLELTPLNIYAWIMIFAAIVVQVIYVDLIKYFLRKHYEKTSKKIELTNQIDMNSGIENRVLLKDEIYNGNNVPGSLDKNKFETEAKKSMNAVRQNSHISDMFPTKPIRDVLPKITKAKSYDNYKNGKNTAHQKDIGTDDDLEEGLGSSSQRYKHTIHDDNLLSTPGLTAVQTEELHYEQNKATNWRQRS</sequence>
<dbReference type="FunFam" id="3.40.50.1000:FF:000028">
    <property type="entry name" value="Calcium-transporting P-type ATPase, putative"/>
    <property type="match status" value="1"/>
</dbReference>
<reference evidence="12 13" key="1">
    <citation type="submission" date="2017-01" db="EMBL/GenBank/DDBJ databases">
        <authorList>
            <person name="Mah S.A."/>
            <person name="Swanson W.J."/>
            <person name="Moy G.W."/>
            <person name="Vacquier V.D."/>
        </authorList>
    </citation>
    <scope>NUCLEOTIDE SEQUENCE [LARGE SCALE GENOMIC DNA]</scope>
    <source>
        <strain evidence="12 13">GSMNP</strain>
    </source>
</reference>
<dbReference type="SMART" id="SM00831">
    <property type="entry name" value="Cation_ATPase_N"/>
    <property type="match status" value="1"/>
</dbReference>
<dbReference type="InterPro" id="IPR001757">
    <property type="entry name" value="P_typ_ATPase"/>
</dbReference>
<keyword evidence="5" id="KW-1278">Translocase</keyword>
<dbReference type="Pfam" id="PF00122">
    <property type="entry name" value="E1-E2_ATPase"/>
    <property type="match status" value="1"/>
</dbReference>
<dbReference type="PANTHER" id="PTHR43294">
    <property type="entry name" value="SODIUM/POTASSIUM-TRANSPORTING ATPASE SUBUNIT ALPHA"/>
    <property type="match status" value="1"/>
</dbReference>
<feature type="transmembrane region" description="Helical" evidence="10">
    <location>
        <begin position="1296"/>
        <end position="1320"/>
    </location>
</feature>
<feature type="region of interest" description="Disordered" evidence="9">
    <location>
        <begin position="1408"/>
        <end position="1433"/>
    </location>
</feature>
<feature type="transmembrane region" description="Helical" evidence="10">
    <location>
        <begin position="1155"/>
        <end position="1181"/>
    </location>
</feature>
<dbReference type="STRING" id="133412.A0A1R1Y3D1"/>
<organism evidence="12 13">
    <name type="scientific">Smittium culicis</name>
    <dbReference type="NCBI Taxonomy" id="133412"/>
    <lineage>
        <taxon>Eukaryota</taxon>
        <taxon>Fungi</taxon>
        <taxon>Fungi incertae sedis</taxon>
        <taxon>Zoopagomycota</taxon>
        <taxon>Kickxellomycotina</taxon>
        <taxon>Harpellomycetes</taxon>
        <taxon>Harpellales</taxon>
        <taxon>Legeriomycetaceae</taxon>
        <taxon>Smittium</taxon>
    </lineage>
</organism>
<feature type="transmembrane region" description="Helical" evidence="10">
    <location>
        <begin position="568"/>
        <end position="590"/>
    </location>
</feature>
<evidence type="ECO:0000256" key="4">
    <source>
        <dbReference type="ARBA" id="ARBA00022840"/>
    </source>
</evidence>
<dbReference type="GO" id="GO:0006883">
    <property type="term" value="P:intracellular sodium ion homeostasis"/>
    <property type="evidence" value="ECO:0007669"/>
    <property type="project" value="TreeGrafter"/>
</dbReference>
<evidence type="ECO:0000313" key="13">
    <source>
        <dbReference type="Proteomes" id="UP000187283"/>
    </source>
</evidence>
<dbReference type="InterPro" id="IPR006068">
    <property type="entry name" value="ATPase_P-typ_cation-transptr_C"/>
</dbReference>
<dbReference type="EMBL" id="LSSN01001014">
    <property type="protein sequence ID" value="OMJ21408.1"/>
    <property type="molecule type" value="Genomic_DNA"/>
</dbReference>
<comment type="caution">
    <text evidence="12">The sequence shown here is derived from an EMBL/GenBank/DDBJ whole genome shotgun (WGS) entry which is preliminary data.</text>
</comment>
<feature type="compositionally biased region" description="Polar residues" evidence="9">
    <location>
        <begin position="91"/>
        <end position="104"/>
    </location>
</feature>
<feature type="transmembrane region" description="Helical" evidence="10">
    <location>
        <begin position="1263"/>
        <end position="1284"/>
    </location>
</feature>
<dbReference type="InterPro" id="IPR023299">
    <property type="entry name" value="ATPase_P-typ_cyto_dom_N"/>
</dbReference>
<dbReference type="InterPro" id="IPR050510">
    <property type="entry name" value="Cation_transp_ATPase_P-type"/>
</dbReference>
<gene>
    <name evidence="12" type="ORF">AYI70_g3504</name>
</gene>
<dbReference type="InterPro" id="IPR023214">
    <property type="entry name" value="HAD_sf"/>
</dbReference>
<dbReference type="InterPro" id="IPR023298">
    <property type="entry name" value="ATPase_P-typ_TM_dom_sf"/>
</dbReference>
<feature type="transmembrane region" description="Helical" evidence="10">
    <location>
        <begin position="1087"/>
        <end position="1108"/>
    </location>
</feature>
<dbReference type="SUPFAM" id="SSF81665">
    <property type="entry name" value="Calcium ATPase, transmembrane domain M"/>
    <property type="match status" value="1"/>
</dbReference>
<feature type="transmembrane region" description="Helical" evidence="10">
    <location>
        <begin position="403"/>
        <end position="420"/>
    </location>
</feature>
<dbReference type="GO" id="GO:0005524">
    <property type="term" value="F:ATP binding"/>
    <property type="evidence" value="ECO:0007669"/>
    <property type="project" value="UniProtKB-KW"/>
</dbReference>
<feature type="domain" description="Cation-transporting P-type ATPase N-terminal" evidence="11">
    <location>
        <begin position="330"/>
        <end position="400"/>
    </location>
</feature>
<dbReference type="Pfam" id="PF00690">
    <property type="entry name" value="Cation_ATPase_N"/>
    <property type="match status" value="1"/>
</dbReference>
<dbReference type="GO" id="GO:0036376">
    <property type="term" value="P:sodium ion export across plasma membrane"/>
    <property type="evidence" value="ECO:0007669"/>
    <property type="project" value="TreeGrafter"/>
</dbReference>
<dbReference type="NCBIfam" id="TIGR01494">
    <property type="entry name" value="ATPase_P-type"/>
    <property type="match status" value="2"/>
</dbReference>
<dbReference type="GO" id="GO:0005391">
    <property type="term" value="F:P-type sodium:potassium-exchanging transporter activity"/>
    <property type="evidence" value="ECO:0007669"/>
    <property type="project" value="TreeGrafter"/>
</dbReference>
<feature type="compositionally biased region" description="Basic and acidic residues" evidence="9">
    <location>
        <begin position="892"/>
        <end position="903"/>
    </location>
</feature>
<evidence type="ECO:0000259" key="11">
    <source>
        <dbReference type="SMART" id="SM00831"/>
    </source>
</evidence>
<comment type="subcellular location">
    <subcellularLocation>
        <location evidence="1">Membrane</location>
        <topology evidence="1">Multi-pass membrane protein</topology>
    </subcellularLocation>
</comment>
<dbReference type="GO" id="GO:0030007">
    <property type="term" value="P:intracellular potassium ion homeostasis"/>
    <property type="evidence" value="ECO:0007669"/>
    <property type="project" value="TreeGrafter"/>
</dbReference>
<dbReference type="InterPro" id="IPR059000">
    <property type="entry name" value="ATPase_P-type_domA"/>
</dbReference>
<dbReference type="Gene3D" id="1.20.1110.10">
    <property type="entry name" value="Calcium-transporting ATPase, transmembrane domain"/>
    <property type="match status" value="1"/>
</dbReference>
<evidence type="ECO:0000256" key="6">
    <source>
        <dbReference type="ARBA" id="ARBA00022989"/>
    </source>
</evidence>
<dbReference type="GO" id="GO:0005886">
    <property type="term" value="C:plasma membrane"/>
    <property type="evidence" value="ECO:0007669"/>
    <property type="project" value="TreeGrafter"/>
</dbReference>
<dbReference type="SUPFAM" id="SSF81660">
    <property type="entry name" value="Metal cation-transporting ATPase, ATP-binding domain N"/>
    <property type="match status" value="1"/>
</dbReference>
<feature type="transmembrane region" description="Helical" evidence="10">
    <location>
        <begin position="375"/>
        <end position="397"/>
    </location>
</feature>
<dbReference type="SFLD" id="SFLDG00002">
    <property type="entry name" value="C1.7:_P-type_atpase_like"/>
    <property type="match status" value="1"/>
</dbReference>
<dbReference type="SUPFAM" id="SSF81653">
    <property type="entry name" value="Calcium ATPase, transduction domain A"/>
    <property type="match status" value="1"/>
</dbReference>
<evidence type="ECO:0000256" key="1">
    <source>
        <dbReference type="ARBA" id="ARBA00004141"/>
    </source>
</evidence>
<evidence type="ECO:0000256" key="3">
    <source>
        <dbReference type="ARBA" id="ARBA00022741"/>
    </source>
</evidence>
<evidence type="ECO:0000256" key="5">
    <source>
        <dbReference type="ARBA" id="ARBA00022967"/>
    </source>
</evidence>
<feature type="compositionally biased region" description="Low complexity" evidence="9">
    <location>
        <begin position="882"/>
        <end position="891"/>
    </location>
</feature>
<dbReference type="Pfam" id="PF13246">
    <property type="entry name" value="Cation_ATPase"/>
    <property type="match status" value="1"/>
</dbReference>
<comment type="similarity">
    <text evidence="8">Belongs to the cation transport ATPase (P-type) (TC 3.A.3) family.</text>
</comment>
<evidence type="ECO:0000256" key="10">
    <source>
        <dbReference type="SAM" id="Phobius"/>
    </source>
</evidence>
<dbReference type="InterPro" id="IPR044492">
    <property type="entry name" value="P_typ_ATPase_HD_dom"/>
</dbReference>
<dbReference type="SFLD" id="SFLDF00027">
    <property type="entry name" value="p-type_atpase"/>
    <property type="match status" value="1"/>
</dbReference>
<protein>
    <submittedName>
        <fullName evidence="12">Calcium-transporting ATPase 1</fullName>
    </submittedName>
</protein>
<dbReference type="PANTHER" id="PTHR43294:SF20">
    <property type="entry name" value="P-TYPE ATPASE"/>
    <property type="match status" value="1"/>
</dbReference>
<keyword evidence="7 10" id="KW-0472">Membrane</keyword>
<dbReference type="InterPro" id="IPR018303">
    <property type="entry name" value="ATPase_P-typ_P_site"/>
</dbReference>
<keyword evidence="4" id="KW-0067">ATP-binding</keyword>
<dbReference type="SUPFAM" id="SSF56784">
    <property type="entry name" value="HAD-like"/>
    <property type="match status" value="1"/>
</dbReference>
<dbReference type="SFLD" id="SFLDS00003">
    <property type="entry name" value="Haloacid_Dehalogenase"/>
    <property type="match status" value="1"/>
</dbReference>
<dbReference type="Gene3D" id="3.40.1110.10">
    <property type="entry name" value="Calcium-transporting ATPase, cytoplasmic domain N"/>
    <property type="match status" value="1"/>
</dbReference>